<name>A0ACB0FA23_RANTA</name>
<evidence type="ECO:0000313" key="2">
    <source>
        <dbReference type="Proteomes" id="UP001162501"/>
    </source>
</evidence>
<proteinExistence type="predicted"/>
<accession>A0ACB0FA23</accession>
<protein>
    <submittedName>
        <fullName evidence="1">Uncharacterized protein</fullName>
    </submittedName>
</protein>
<organism evidence="1 2">
    <name type="scientific">Rangifer tarandus platyrhynchus</name>
    <name type="common">Svalbard reindeer</name>
    <dbReference type="NCBI Taxonomy" id="3082113"/>
    <lineage>
        <taxon>Eukaryota</taxon>
        <taxon>Metazoa</taxon>
        <taxon>Chordata</taxon>
        <taxon>Craniata</taxon>
        <taxon>Vertebrata</taxon>
        <taxon>Euteleostomi</taxon>
        <taxon>Mammalia</taxon>
        <taxon>Eutheria</taxon>
        <taxon>Laurasiatheria</taxon>
        <taxon>Artiodactyla</taxon>
        <taxon>Ruminantia</taxon>
        <taxon>Pecora</taxon>
        <taxon>Cervidae</taxon>
        <taxon>Odocoileinae</taxon>
        <taxon>Rangifer</taxon>
    </lineage>
</organism>
<evidence type="ECO:0000313" key="1">
    <source>
        <dbReference type="EMBL" id="CAI9709524.1"/>
    </source>
</evidence>
<dbReference type="Proteomes" id="UP001162501">
    <property type="component" value="Chromosome 4"/>
</dbReference>
<dbReference type="EMBL" id="OX596088">
    <property type="protein sequence ID" value="CAI9709524.1"/>
    <property type="molecule type" value="Genomic_DNA"/>
</dbReference>
<sequence length="138" mass="14744">MSILRTRNGSLPLLEVSAPTTTSTTTSLPPRPRNAPQQPPGLLERTRKGEGCTPHTRPPSLRGRPAATLTRTRRSRDRQEGRRAAPPRAVAGGGSRGAARQKAQARLSGLPAPSGLAPGRQTAPRELTSAEKRKHRGK</sequence>
<reference evidence="1" key="1">
    <citation type="submission" date="2023-05" db="EMBL/GenBank/DDBJ databases">
        <authorList>
            <consortium name="ELIXIR-Norway"/>
        </authorList>
    </citation>
    <scope>NUCLEOTIDE SEQUENCE</scope>
</reference>
<gene>
    <name evidence="1" type="ORF">MRATA1EN3_LOCUS20737</name>
</gene>